<feature type="binding site" evidence="5 9">
    <location>
        <position position="249"/>
    </location>
    <ligand>
        <name>substrate</name>
    </ligand>
</feature>
<dbReference type="InterPro" id="IPR022695">
    <property type="entry name" value="Histidinol_DH_monofunct"/>
</dbReference>
<proteinExistence type="inferred from homology"/>
<dbReference type="InterPro" id="IPR016161">
    <property type="entry name" value="Ald_DH/histidinol_DH"/>
</dbReference>
<dbReference type="AlphaFoldDB" id="A0A4Y7RRS0"/>
<feature type="binding site" evidence="5 9">
    <location>
        <position position="351"/>
    </location>
    <ligand>
        <name>substrate</name>
    </ligand>
</feature>
<dbReference type="Gene3D" id="1.20.5.1300">
    <property type="match status" value="1"/>
</dbReference>
<evidence type="ECO:0000256" key="1">
    <source>
        <dbReference type="ARBA" id="ARBA00010178"/>
    </source>
</evidence>
<dbReference type="GO" id="GO:0000105">
    <property type="term" value="P:L-histidine biosynthetic process"/>
    <property type="evidence" value="ECO:0007669"/>
    <property type="project" value="UniProtKB-UniRule"/>
</dbReference>
<evidence type="ECO:0000313" key="12">
    <source>
        <dbReference type="EMBL" id="TEB11450.1"/>
    </source>
</evidence>
<feature type="binding site" evidence="5 10">
    <location>
        <position position="351"/>
    </location>
    <ligand>
        <name>Zn(2+)</name>
        <dbReference type="ChEBI" id="CHEBI:29105"/>
    </ligand>
</feature>
<dbReference type="UniPathway" id="UPA00031">
    <property type="reaction ID" value="UER00014"/>
</dbReference>
<evidence type="ECO:0000256" key="7">
    <source>
        <dbReference type="PIRSR" id="PIRSR000099-1"/>
    </source>
</evidence>
<feature type="binding site" evidence="5 9">
    <location>
        <position position="410"/>
    </location>
    <ligand>
        <name>substrate</name>
    </ligand>
</feature>
<feature type="active site" description="Proton acceptor" evidence="5 7">
    <location>
        <position position="318"/>
    </location>
</feature>
<comment type="function">
    <text evidence="5">Catalyzes the sequential NAD-dependent oxidations of L-histidinol to L-histidinaldehyde and then to L-histidine.</text>
</comment>
<feature type="binding site" evidence="5 9">
    <location>
        <position position="252"/>
    </location>
    <ligand>
        <name>substrate</name>
    </ligand>
</feature>
<evidence type="ECO:0000256" key="8">
    <source>
        <dbReference type="PIRSR" id="PIRSR000099-2"/>
    </source>
</evidence>
<dbReference type="InterPro" id="IPR012131">
    <property type="entry name" value="Hstdl_DH"/>
</dbReference>
<dbReference type="EMBL" id="QFFZ01000014">
    <property type="protein sequence ID" value="TEB11450.1"/>
    <property type="molecule type" value="Genomic_DNA"/>
</dbReference>
<evidence type="ECO:0000256" key="9">
    <source>
        <dbReference type="PIRSR" id="PIRSR000099-3"/>
    </source>
</evidence>
<dbReference type="GO" id="GO:0004399">
    <property type="term" value="F:histidinol dehydrogenase activity"/>
    <property type="evidence" value="ECO:0007669"/>
    <property type="project" value="UniProtKB-UniRule"/>
</dbReference>
<dbReference type="CDD" id="cd06572">
    <property type="entry name" value="Histidinol_dh"/>
    <property type="match status" value="1"/>
</dbReference>
<dbReference type="OrthoDB" id="9805269at2"/>
<reference evidence="12 13" key="1">
    <citation type="journal article" date="2018" name="Environ. Microbiol.">
        <title>Novel energy conservation strategies and behaviour of Pelotomaculum schinkii driving syntrophic propionate catabolism.</title>
        <authorList>
            <person name="Hidalgo-Ahumada C.A.P."/>
            <person name="Nobu M.K."/>
            <person name="Narihiro T."/>
            <person name="Tamaki H."/>
            <person name="Liu W.T."/>
            <person name="Kamagata Y."/>
            <person name="Stams A.J.M."/>
            <person name="Imachi H."/>
            <person name="Sousa D.Z."/>
        </authorList>
    </citation>
    <scope>NUCLEOTIDE SEQUENCE [LARGE SCALE GENOMIC DNA]</scope>
    <source>
        <strain evidence="12 13">MGP</strain>
    </source>
</reference>
<evidence type="ECO:0000256" key="11">
    <source>
        <dbReference type="RuleBase" id="RU004175"/>
    </source>
</evidence>
<evidence type="ECO:0000256" key="6">
    <source>
        <dbReference type="PIRNR" id="PIRNR000099"/>
    </source>
</evidence>
<keyword evidence="5" id="KW-0028">Amino-acid biosynthesis</keyword>
<comment type="catalytic activity">
    <reaction evidence="5">
        <text>L-histidinol + 2 NAD(+) + H2O = L-histidine + 2 NADH + 3 H(+)</text>
        <dbReference type="Rhea" id="RHEA:20641"/>
        <dbReference type="ChEBI" id="CHEBI:15377"/>
        <dbReference type="ChEBI" id="CHEBI:15378"/>
        <dbReference type="ChEBI" id="CHEBI:57540"/>
        <dbReference type="ChEBI" id="CHEBI:57595"/>
        <dbReference type="ChEBI" id="CHEBI:57699"/>
        <dbReference type="ChEBI" id="CHEBI:57945"/>
        <dbReference type="EC" id="1.1.1.23"/>
    </reaction>
</comment>
<dbReference type="Gene3D" id="3.40.50.1980">
    <property type="entry name" value="Nitrogenase molybdenum iron protein domain"/>
    <property type="match status" value="2"/>
</dbReference>
<dbReference type="PANTHER" id="PTHR21256:SF14">
    <property type="entry name" value="HISTIDINOL DEHYDROGENASE"/>
    <property type="match status" value="1"/>
</dbReference>
<dbReference type="PRINTS" id="PR00083">
    <property type="entry name" value="HOLDHDRGNASE"/>
</dbReference>
<evidence type="ECO:0000256" key="3">
    <source>
        <dbReference type="ARBA" id="ARBA00022833"/>
    </source>
</evidence>
<feature type="binding site" evidence="5 8">
    <location>
        <position position="118"/>
    </location>
    <ligand>
        <name>NAD(+)</name>
        <dbReference type="ChEBI" id="CHEBI:57540"/>
    </ligand>
</feature>
<dbReference type="FunFam" id="3.40.50.1980:FF:000001">
    <property type="entry name" value="Histidinol dehydrogenase"/>
    <property type="match status" value="1"/>
</dbReference>
<dbReference type="SUPFAM" id="SSF53720">
    <property type="entry name" value="ALDH-like"/>
    <property type="match status" value="1"/>
</dbReference>
<evidence type="ECO:0000256" key="4">
    <source>
        <dbReference type="ARBA" id="ARBA00023002"/>
    </source>
</evidence>
<keyword evidence="3 5" id="KW-0862">Zinc</keyword>
<dbReference type="InterPro" id="IPR001692">
    <property type="entry name" value="Histidinol_DH_CS"/>
</dbReference>
<feature type="binding site" evidence="5 8">
    <location>
        <position position="181"/>
    </location>
    <ligand>
        <name>NAD(+)</name>
        <dbReference type="ChEBI" id="CHEBI:57540"/>
    </ligand>
</feature>
<feature type="binding site" evidence="5 9">
    <location>
        <position position="405"/>
    </location>
    <ligand>
        <name>substrate</name>
    </ligand>
</feature>
<keyword evidence="5 8" id="KW-0520">NAD</keyword>
<comment type="caution">
    <text evidence="12">The sequence shown here is derived from an EMBL/GenBank/DDBJ whole genome shotgun (WGS) entry which is preliminary data.</text>
</comment>
<dbReference type="PANTHER" id="PTHR21256">
    <property type="entry name" value="HISTIDINOL DEHYDROGENASE HDH"/>
    <property type="match status" value="1"/>
</dbReference>
<protein>
    <recommendedName>
        <fullName evidence="5">Histidinol dehydrogenase</fullName>
        <shortName evidence="5">HDH</shortName>
        <ecNumber evidence="5">1.1.1.23</ecNumber>
    </recommendedName>
</protein>
<feature type="binding site" evidence="5 10">
    <location>
        <position position="252"/>
    </location>
    <ligand>
        <name>Zn(2+)</name>
        <dbReference type="ChEBI" id="CHEBI:29105"/>
    </ligand>
</feature>
<dbReference type="EC" id="1.1.1.23" evidence="5"/>
<keyword evidence="4 5" id="KW-0560">Oxidoreductase</keyword>
<feature type="binding site" evidence="5 10">
    <location>
        <position position="249"/>
    </location>
    <ligand>
        <name>Zn(2+)</name>
        <dbReference type="ChEBI" id="CHEBI:29105"/>
    </ligand>
</feature>
<evidence type="ECO:0000256" key="2">
    <source>
        <dbReference type="ARBA" id="ARBA00022723"/>
    </source>
</evidence>
<dbReference type="GO" id="GO:0005829">
    <property type="term" value="C:cytosol"/>
    <property type="evidence" value="ECO:0007669"/>
    <property type="project" value="TreeGrafter"/>
</dbReference>
<dbReference type="PROSITE" id="PS00611">
    <property type="entry name" value="HISOL_DEHYDROGENASE"/>
    <property type="match status" value="1"/>
</dbReference>
<sequence length="419" mass="43823">MIILKKADGAAVQNPALVKEAVSGIIEAVRRDGDQAVLDLTLRHDGVPVAELRVPSDLIKQAYSQVPGETVRFLNLAAARIRSFAEQQLKCLLPLEYESSPGVVLGHRLIPIQSCGAYIPGGRYPLPSSALMSIIPAKAAGVKRVAACSPPARDFSGIHPAVLVAMDIAGADEIYCMGGAQAVAAYTYGTGSVRRVDLIVGPGNMYVTEAKRQVSGDVGIDILAGPSEVLIIADEDASPRLVACDLLAQCEHDAAARGILVTTSRTLAEKVQEAVINESKTLSTGAAALKAWEDNGQVILVESLDEAALVADSFAPEHLELQTRENDELAGKLHNFGSLFIGANAPVAFGDYISGTNHILPTMSCSRFASGVWAGTFVKVASYQKITAGGAAGLAGACSHLAGLEGLLAHQRAADLRRG</sequence>
<dbReference type="PIRSF" id="PIRSF000099">
    <property type="entry name" value="Histidinol_dh"/>
    <property type="match status" value="1"/>
</dbReference>
<evidence type="ECO:0000313" key="13">
    <source>
        <dbReference type="Proteomes" id="UP000297597"/>
    </source>
</evidence>
<organism evidence="12 13">
    <name type="scientific">Pelotomaculum propionicicum</name>
    <dbReference type="NCBI Taxonomy" id="258475"/>
    <lineage>
        <taxon>Bacteria</taxon>
        <taxon>Bacillati</taxon>
        <taxon>Bacillota</taxon>
        <taxon>Clostridia</taxon>
        <taxon>Eubacteriales</taxon>
        <taxon>Desulfotomaculaceae</taxon>
        <taxon>Pelotomaculum</taxon>
    </lineage>
</organism>
<feature type="binding site" evidence="5 8">
    <location>
        <position position="204"/>
    </location>
    <ligand>
        <name>NAD(+)</name>
        <dbReference type="ChEBI" id="CHEBI:57540"/>
    </ligand>
</feature>
<name>A0A4Y7RRS0_9FIRM</name>
<comment type="cofactor">
    <cofactor evidence="5 10">
        <name>Zn(2+)</name>
        <dbReference type="ChEBI" id="CHEBI:29105"/>
    </cofactor>
    <text evidence="5 10">Binds 1 zinc ion per subunit.</text>
</comment>
<comment type="pathway">
    <text evidence="5">Amino-acid biosynthesis; L-histidine biosynthesis; L-histidine from 5-phospho-alpha-D-ribose 1-diphosphate: step 9/9.</text>
</comment>
<feature type="binding site" evidence="5 9">
    <location>
        <position position="318"/>
    </location>
    <ligand>
        <name>substrate</name>
    </ligand>
</feature>
<dbReference type="GO" id="GO:0008270">
    <property type="term" value="F:zinc ion binding"/>
    <property type="evidence" value="ECO:0007669"/>
    <property type="project" value="UniProtKB-UniRule"/>
</dbReference>
<feature type="binding site" evidence="5 9">
    <location>
        <position position="227"/>
    </location>
    <ligand>
        <name>substrate</name>
    </ligand>
</feature>
<dbReference type="NCBIfam" id="TIGR00069">
    <property type="entry name" value="hisD"/>
    <property type="match status" value="1"/>
</dbReference>
<accession>A0A4Y7RRS0</accession>
<feature type="active site" description="Proton acceptor" evidence="5 7">
    <location>
        <position position="317"/>
    </location>
</feature>
<comment type="similarity">
    <text evidence="1 5 6 11">Belongs to the histidinol dehydrogenase family.</text>
</comment>
<keyword evidence="2 5" id="KW-0479">Metal-binding</keyword>
<dbReference type="Pfam" id="PF00815">
    <property type="entry name" value="Histidinol_dh"/>
    <property type="match status" value="1"/>
</dbReference>
<keyword evidence="13" id="KW-1185">Reference proteome</keyword>
<evidence type="ECO:0000256" key="5">
    <source>
        <dbReference type="HAMAP-Rule" id="MF_01024"/>
    </source>
</evidence>
<evidence type="ECO:0000256" key="10">
    <source>
        <dbReference type="PIRSR" id="PIRSR000099-4"/>
    </source>
</evidence>
<dbReference type="Proteomes" id="UP000297597">
    <property type="component" value="Unassembled WGS sequence"/>
</dbReference>
<dbReference type="RefSeq" id="WP_134213504.1">
    <property type="nucleotide sequence ID" value="NZ_QFFZ01000014.1"/>
</dbReference>
<dbReference type="GO" id="GO:0051287">
    <property type="term" value="F:NAD binding"/>
    <property type="evidence" value="ECO:0007669"/>
    <property type="project" value="InterPro"/>
</dbReference>
<keyword evidence="5" id="KW-0368">Histidine biosynthesis</keyword>
<feature type="binding site" evidence="5 10">
    <location>
        <position position="410"/>
    </location>
    <ligand>
        <name>Zn(2+)</name>
        <dbReference type="ChEBI" id="CHEBI:29105"/>
    </ligand>
</feature>
<dbReference type="HAMAP" id="MF_01024">
    <property type="entry name" value="HisD"/>
    <property type="match status" value="1"/>
</dbReference>
<gene>
    <name evidence="5 12" type="primary">hisD</name>
    <name evidence="12" type="ORF">Pmgp_01638</name>
</gene>